<gene>
    <name evidence="5" type="ORF">IZ6_03320</name>
</gene>
<dbReference type="Gene3D" id="3.40.309.10">
    <property type="entry name" value="Aldehyde Dehydrogenase, Chain A, domain 2"/>
    <property type="match status" value="1"/>
</dbReference>
<dbReference type="InterPro" id="IPR015590">
    <property type="entry name" value="Aldehyde_DH_dom"/>
</dbReference>
<dbReference type="InterPro" id="IPR016163">
    <property type="entry name" value="Ald_DH_C"/>
</dbReference>
<dbReference type="PANTHER" id="PTHR43217">
    <property type="entry name" value="SUCCINATE SEMIALDEHYDE DEHYDROGENASE [NAD(P)+] SAD"/>
    <property type="match status" value="1"/>
</dbReference>
<dbReference type="FunFam" id="3.40.309.10:FF:000010">
    <property type="entry name" value="Gamma-aminobutyraldehyde dehydrogenase"/>
    <property type="match status" value="1"/>
</dbReference>
<dbReference type="PANTHER" id="PTHR43217:SF1">
    <property type="entry name" value="SUCCINATE SEMIALDEHYDE DEHYDROGENASE [NAD(P)+] SAD"/>
    <property type="match status" value="1"/>
</dbReference>
<dbReference type="GO" id="GO:0004777">
    <property type="term" value="F:succinate-semialdehyde dehydrogenase (NAD+) activity"/>
    <property type="evidence" value="ECO:0007669"/>
    <property type="project" value="TreeGrafter"/>
</dbReference>
<keyword evidence="6" id="KW-1185">Reference proteome</keyword>
<evidence type="ECO:0000259" key="4">
    <source>
        <dbReference type="Pfam" id="PF00171"/>
    </source>
</evidence>
<name>A0A6S6QNV5_9HYPH</name>
<dbReference type="InterPro" id="IPR047110">
    <property type="entry name" value="GABD/Sad-like"/>
</dbReference>
<reference evidence="5 6" key="1">
    <citation type="submission" date="2020-08" db="EMBL/GenBank/DDBJ databases">
        <title>Genome sequence of Rhizobiales bacterium strain IZ6.</title>
        <authorList>
            <person name="Nakai R."/>
            <person name="Naganuma T."/>
        </authorList>
    </citation>
    <scope>NUCLEOTIDE SEQUENCE [LARGE SCALE GENOMIC DNA]</scope>
    <source>
        <strain evidence="5 6">IZ6</strain>
    </source>
</reference>
<dbReference type="RefSeq" id="WP_222876296.1">
    <property type="nucleotide sequence ID" value="NZ_AP023361.1"/>
</dbReference>
<protein>
    <submittedName>
        <fullName evidence="5">Succinate-semialdehyde dehydrogenase</fullName>
    </submittedName>
</protein>
<evidence type="ECO:0000313" key="6">
    <source>
        <dbReference type="Proteomes" id="UP000515317"/>
    </source>
</evidence>
<evidence type="ECO:0000256" key="2">
    <source>
        <dbReference type="ARBA" id="ARBA00022857"/>
    </source>
</evidence>
<evidence type="ECO:0000256" key="3">
    <source>
        <dbReference type="ARBA" id="ARBA00023002"/>
    </source>
</evidence>
<dbReference type="GO" id="GO:0004030">
    <property type="term" value="F:aldehyde dehydrogenase [NAD(P)+] activity"/>
    <property type="evidence" value="ECO:0007669"/>
    <property type="project" value="InterPro"/>
</dbReference>
<keyword evidence="3" id="KW-0560">Oxidoreductase</keyword>
<proteinExistence type="inferred from homology"/>
<evidence type="ECO:0000313" key="5">
    <source>
        <dbReference type="EMBL" id="BCJ89597.1"/>
    </source>
</evidence>
<dbReference type="EMBL" id="AP023361">
    <property type="protein sequence ID" value="BCJ89597.1"/>
    <property type="molecule type" value="Genomic_DNA"/>
</dbReference>
<keyword evidence="2" id="KW-0521">NADP</keyword>
<dbReference type="InterPro" id="IPR016161">
    <property type="entry name" value="Ald_DH/histidinol_DH"/>
</dbReference>
<dbReference type="AlphaFoldDB" id="A0A6S6QNV5"/>
<comment type="similarity">
    <text evidence="1">Belongs to the aldehyde dehydrogenase family.</text>
</comment>
<dbReference type="FunFam" id="3.40.605.10:FF:000012">
    <property type="entry name" value="NAD-dependent succinate-semialdehyde dehydrogenase"/>
    <property type="match status" value="1"/>
</dbReference>
<dbReference type="KEGG" id="tso:IZ6_03320"/>
<dbReference type="Pfam" id="PF00171">
    <property type="entry name" value="Aldedh"/>
    <property type="match status" value="1"/>
</dbReference>
<dbReference type="Gene3D" id="3.40.605.10">
    <property type="entry name" value="Aldehyde Dehydrogenase, Chain A, domain 1"/>
    <property type="match status" value="1"/>
</dbReference>
<accession>A0A6S6QNV5</accession>
<dbReference type="SUPFAM" id="SSF53720">
    <property type="entry name" value="ALDH-like"/>
    <property type="match status" value="1"/>
</dbReference>
<sequence length="457" mass="48947">MIVSVNPATGLEIARYETHTDAQVEEALGRASAAQKDWRKQKLAVRLAALRRVAATLRANKEHLARLITQEMGKPIVEAEAEIEKSAWNCDFYAEHAPRFLADSIVPSNATESRVVFDPLGVVLAVMPWNYPFWQFFRFFAPAMAAGNGAILKHASNVPGCALAIEDVLRKANVPDGLSRSLLIPSSRVAGLIADPRIAAITLTGSTPVGASVAAEAGKHLKKQVLELGGTDPFIVLADADIELAAQTGARARFQNVGQSCIAAKRFIVEEKVADKFVAALSKHVSALKVGDPMDRSTQIGPIARADLRADLHKQVEQSLSEGATLLLGGKELEGAGAFYAPTLVDNVTSDMTACREEIFGPVAPVIRVRDVETAIAVANDTEYGLGAALWTQDISRAHVLSHEIEAGAVFINGMVGSDPRIPFGGIKKSGYGRELGEFGIREFTNIKTVWVGPAQV</sequence>
<dbReference type="Proteomes" id="UP000515317">
    <property type="component" value="Chromosome"/>
</dbReference>
<dbReference type="CDD" id="cd07100">
    <property type="entry name" value="ALDH_SSADH1_GabD1"/>
    <property type="match status" value="1"/>
</dbReference>
<dbReference type="InterPro" id="IPR016162">
    <property type="entry name" value="Ald_DH_N"/>
</dbReference>
<organism evidence="5 6">
    <name type="scientific">Terrihabitans soli</name>
    <dbReference type="NCBI Taxonomy" id="708113"/>
    <lineage>
        <taxon>Bacteria</taxon>
        <taxon>Pseudomonadati</taxon>
        <taxon>Pseudomonadota</taxon>
        <taxon>Alphaproteobacteria</taxon>
        <taxon>Hyphomicrobiales</taxon>
        <taxon>Terrihabitans</taxon>
    </lineage>
</organism>
<dbReference type="InterPro" id="IPR044148">
    <property type="entry name" value="ALDH_GabD1-like"/>
</dbReference>
<feature type="domain" description="Aldehyde dehydrogenase" evidence="4">
    <location>
        <begin position="3"/>
        <end position="450"/>
    </location>
</feature>
<evidence type="ECO:0000256" key="1">
    <source>
        <dbReference type="ARBA" id="ARBA00009986"/>
    </source>
</evidence>